<feature type="transmembrane region" description="Helical" evidence="1">
    <location>
        <begin position="215"/>
        <end position="232"/>
    </location>
</feature>
<dbReference type="EMBL" id="WJNG01000014">
    <property type="protein sequence ID" value="MRH44189.1"/>
    <property type="molecule type" value="Genomic_DNA"/>
</dbReference>
<feature type="transmembrane region" description="Helical" evidence="1">
    <location>
        <begin position="368"/>
        <end position="385"/>
    </location>
</feature>
<comment type="caution">
    <text evidence="3">The sequence shown here is derived from an EMBL/GenBank/DDBJ whole genome shotgun (WGS) entry which is preliminary data.</text>
</comment>
<feature type="domain" description="DUF2157" evidence="2">
    <location>
        <begin position="12"/>
        <end position="146"/>
    </location>
</feature>
<evidence type="ECO:0000259" key="2">
    <source>
        <dbReference type="Pfam" id="PF09925"/>
    </source>
</evidence>
<keyword evidence="1" id="KW-1133">Transmembrane helix</keyword>
<feature type="transmembrane region" description="Helical" evidence="1">
    <location>
        <begin position="168"/>
        <end position="185"/>
    </location>
</feature>
<feature type="transmembrane region" description="Helical" evidence="1">
    <location>
        <begin position="271"/>
        <end position="289"/>
    </location>
</feature>
<feature type="transmembrane region" description="Helical" evidence="1">
    <location>
        <begin position="244"/>
        <end position="265"/>
    </location>
</feature>
<feature type="transmembrane region" description="Helical" evidence="1">
    <location>
        <begin position="296"/>
        <end position="311"/>
    </location>
</feature>
<protein>
    <submittedName>
        <fullName evidence="3">DUF2157 domain-containing protein</fullName>
    </submittedName>
</protein>
<feature type="transmembrane region" description="Helical" evidence="1">
    <location>
        <begin position="120"/>
        <end position="141"/>
    </location>
</feature>
<evidence type="ECO:0000313" key="4">
    <source>
        <dbReference type="Proteomes" id="UP000799092"/>
    </source>
</evidence>
<evidence type="ECO:0000256" key="1">
    <source>
        <dbReference type="SAM" id="Phobius"/>
    </source>
</evidence>
<feature type="transmembrane region" description="Helical" evidence="1">
    <location>
        <begin position="317"/>
        <end position="335"/>
    </location>
</feature>
<accession>A0A6A8DKA2</accession>
<gene>
    <name evidence="3" type="ORF">GH741_16220</name>
</gene>
<proteinExistence type="predicted"/>
<name>A0A6A8DKA2_9BACI</name>
<feature type="transmembrane region" description="Helical" evidence="1">
    <location>
        <begin position="146"/>
        <end position="162"/>
    </location>
</feature>
<feature type="transmembrane region" description="Helical" evidence="1">
    <location>
        <begin position="38"/>
        <end position="63"/>
    </location>
</feature>
<dbReference type="AlphaFoldDB" id="A0A6A8DKA2"/>
<feature type="transmembrane region" description="Helical" evidence="1">
    <location>
        <begin position="192"/>
        <end position="209"/>
    </location>
</feature>
<keyword evidence="4" id="KW-1185">Reference proteome</keyword>
<feature type="transmembrane region" description="Helical" evidence="1">
    <location>
        <begin position="94"/>
        <end position="114"/>
    </location>
</feature>
<keyword evidence="1" id="KW-0812">Transmembrane</keyword>
<dbReference type="Pfam" id="PF09925">
    <property type="entry name" value="DUF2157"/>
    <property type="match status" value="1"/>
</dbReference>
<feature type="transmembrane region" description="Helical" evidence="1">
    <location>
        <begin position="342"/>
        <end position="362"/>
    </location>
</feature>
<dbReference type="InterPro" id="IPR018677">
    <property type="entry name" value="DUF2157"/>
</dbReference>
<dbReference type="RefSeq" id="WP_153737798.1">
    <property type="nucleotide sequence ID" value="NZ_WJNG01000014.1"/>
</dbReference>
<dbReference type="Proteomes" id="UP000799092">
    <property type="component" value="Unassembled WGS sequence"/>
</dbReference>
<sequence>MNREAIKKEAKKWSKQGIITEQQLDEIVDLYPKRDRSFLLLTFAALFIGLGFLTFIASNWSWIPQIGKMTIILLFMIGFYVSGELIYRKKSKPVGLSFIVIGLFVFGAGIFLTGQMYNYMYFQAIPFLIWSLAGVALFIFYQHASLYVVSIVITTVGQLYSAFVYSDFNLGLFLVLLFAFGHYTYRQARYLYGYLFAISFMVQTMVLVFADGHDYYWLIIGSLVLYGLGSLVRKQGLNRPFRHVSLIAMFILGIFHVFLLGNSYFLDSIEFELIFLAIWIIILIPIVVMKTMKQEFSNMIELALFVPVFFVPYSDLLAMLVLFIYSLGMLLIGYKEEHYRKITLGTFAFLISTLIAYIHLAWAFLNKSLFFFLGGIILFILSFLLERKRREHKQDARGGNDE</sequence>
<feature type="transmembrane region" description="Helical" evidence="1">
    <location>
        <begin position="69"/>
        <end position="87"/>
    </location>
</feature>
<reference evidence="3" key="1">
    <citation type="submission" date="2019-11" db="EMBL/GenBank/DDBJ databases">
        <authorList>
            <person name="Li J."/>
        </authorList>
    </citation>
    <scope>NUCLEOTIDE SEQUENCE</scope>
    <source>
        <strain evidence="3">B6B</strain>
    </source>
</reference>
<keyword evidence="1" id="KW-0472">Membrane</keyword>
<organism evidence="3 4">
    <name type="scientific">Aquibacillus halophilus</name>
    <dbReference type="NCBI Taxonomy" id="930132"/>
    <lineage>
        <taxon>Bacteria</taxon>
        <taxon>Bacillati</taxon>
        <taxon>Bacillota</taxon>
        <taxon>Bacilli</taxon>
        <taxon>Bacillales</taxon>
        <taxon>Bacillaceae</taxon>
        <taxon>Aquibacillus</taxon>
    </lineage>
</organism>
<evidence type="ECO:0000313" key="3">
    <source>
        <dbReference type="EMBL" id="MRH44189.1"/>
    </source>
</evidence>
<dbReference type="OrthoDB" id="5351773at2"/>